<feature type="region of interest" description="Disordered" evidence="1">
    <location>
        <begin position="1"/>
        <end position="61"/>
    </location>
</feature>
<reference evidence="2" key="2">
    <citation type="journal article" date="2015" name="Data Brief">
        <title>Shoot transcriptome of the giant reed, Arundo donax.</title>
        <authorList>
            <person name="Barrero R.A."/>
            <person name="Guerrero F.D."/>
            <person name="Moolhuijzen P."/>
            <person name="Goolsby J.A."/>
            <person name="Tidwell J."/>
            <person name="Bellgard S.E."/>
            <person name="Bellgard M.I."/>
        </authorList>
    </citation>
    <scope>NUCLEOTIDE SEQUENCE</scope>
    <source>
        <tissue evidence="2">Shoot tissue taken approximately 20 cm above the soil surface</tissue>
    </source>
</reference>
<organism evidence="2">
    <name type="scientific">Arundo donax</name>
    <name type="common">Giant reed</name>
    <name type="synonym">Donax arundinaceus</name>
    <dbReference type="NCBI Taxonomy" id="35708"/>
    <lineage>
        <taxon>Eukaryota</taxon>
        <taxon>Viridiplantae</taxon>
        <taxon>Streptophyta</taxon>
        <taxon>Embryophyta</taxon>
        <taxon>Tracheophyta</taxon>
        <taxon>Spermatophyta</taxon>
        <taxon>Magnoliopsida</taxon>
        <taxon>Liliopsida</taxon>
        <taxon>Poales</taxon>
        <taxon>Poaceae</taxon>
        <taxon>PACMAD clade</taxon>
        <taxon>Arundinoideae</taxon>
        <taxon>Arundineae</taxon>
        <taxon>Arundo</taxon>
    </lineage>
</organism>
<dbReference type="EMBL" id="GBRH01283169">
    <property type="protein sequence ID" value="JAD14726.1"/>
    <property type="molecule type" value="Transcribed_RNA"/>
</dbReference>
<accession>A0A0A8XNB5</accession>
<sequence>MSRWKPASGCPSAIRLSPSGPSTTAAIHHGTEGREGAEEGNRRRRRTGSCPWGLVKPHQEEGNERRMAWMAAASAWPAPDGWGGEGRGYGRGR</sequence>
<reference evidence="2" key="1">
    <citation type="submission" date="2014-09" db="EMBL/GenBank/DDBJ databases">
        <authorList>
            <person name="Magalhaes I.L.F."/>
            <person name="Oliveira U."/>
            <person name="Santos F.R."/>
            <person name="Vidigal T.H.D.A."/>
            <person name="Brescovit A.D."/>
            <person name="Santos A.J."/>
        </authorList>
    </citation>
    <scope>NUCLEOTIDE SEQUENCE</scope>
    <source>
        <tissue evidence="2">Shoot tissue taken approximately 20 cm above the soil surface</tissue>
    </source>
</reference>
<evidence type="ECO:0000256" key="1">
    <source>
        <dbReference type="SAM" id="MobiDB-lite"/>
    </source>
</evidence>
<feature type="compositionally biased region" description="Basic and acidic residues" evidence="1">
    <location>
        <begin position="29"/>
        <end position="41"/>
    </location>
</feature>
<proteinExistence type="predicted"/>
<dbReference type="AlphaFoldDB" id="A0A0A8XNB5"/>
<evidence type="ECO:0000313" key="2">
    <source>
        <dbReference type="EMBL" id="JAD14726.1"/>
    </source>
</evidence>
<name>A0A0A8XNB5_ARUDO</name>
<protein>
    <submittedName>
        <fullName evidence="2">Uncharacterized protein</fullName>
    </submittedName>
</protein>